<name>A0A841G9T2_9GAMM</name>
<keyword evidence="4" id="KW-0732">Signal</keyword>
<dbReference type="InterPro" id="IPR044925">
    <property type="entry name" value="His-Me_finger_sf"/>
</dbReference>
<dbReference type="PANTHER" id="PTHR33607">
    <property type="entry name" value="ENDONUCLEASE-1"/>
    <property type="match status" value="1"/>
</dbReference>
<organism evidence="5 6">
    <name type="scientific">Tolumonas osonensis</name>
    <dbReference type="NCBI Taxonomy" id="675874"/>
    <lineage>
        <taxon>Bacteria</taxon>
        <taxon>Pseudomonadati</taxon>
        <taxon>Pseudomonadota</taxon>
        <taxon>Gammaproteobacteria</taxon>
        <taxon>Aeromonadales</taxon>
        <taxon>Aeromonadaceae</taxon>
        <taxon>Tolumonas</taxon>
    </lineage>
</organism>
<reference evidence="5 6" key="1">
    <citation type="submission" date="2020-08" db="EMBL/GenBank/DDBJ databases">
        <title>Genomic Encyclopedia of Type Strains, Phase IV (KMG-IV): sequencing the most valuable type-strain genomes for metagenomic binning, comparative biology and taxonomic classification.</title>
        <authorList>
            <person name="Goeker M."/>
        </authorList>
    </citation>
    <scope>NUCLEOTIDE SEQUENCE [LARGE SCALE GENOMIC DNA]</scope>
    <source>
        <strain evidence="5 6">DSM 22975</strain>
    </source>
</reference>
<dbReference type="RefSeq" id="WP_188026551.1">
    <property type="nucleotide sequence ID" value="NZ_JACHGR010000005.1"/>
</dbReference>
<keyword evidence="3 5" id="KW-0378">Hydrolase</keyword>
<dbReference type="InterPro" id="IPR007346">
    <property type="entry name" value="Endonuclease-I"/>
</dbReference>
<comment type="caution">
    <text evidence="5">The sequence shown here is derived from an EMBL/GenBank/DDBJ whole genome shotgun (WGS) entry which is preliminary data.</text>
</comment>
<evidence type="ECO:0000313" key="6">
    <source>
        <dbReference type="Proteomes" id="UP000585721"/>
    </source>
</evidence>
<accession>A0A841G9T2</accession>
<proteinExistence type="inferred from homology"/>
<evidence type="ECO:0000313" key="5">
    <source>
        <dbReference type="EMBL" id="MBB6055808.1"/>
    </source>
</evidence>
<dbReference type="Proteomes" id="UP000585721">
    <property type="component" value="Unassembled WGS sequence"/>
</dbReference>
<dbReference type="SUPFAM" id="SSF54060">
    <property type="entry name" value="His-Me finger endonucleases"/>
    <property type="match status" value="1"/>
</dbReference>
<feature type="chain" id="PRO_5032585159" evidence="4">
    <location>
        <begin position="24"/>
        <end position="231"/>
    </location>
</feature>
<gene>
    <name evidence="5" type="ORF">HNR75_001726</name>
</gene>
<comment type="similarity">
    <text evidence="1">Belongs to the EndA/NucM nuclease family.</text>
</comment>
<dbReference type="EC" id="3.1.21.1" evidence="5"/>
<evidence type="ECO:0000256" key="1">
    <source>
        <dbReference type="ARBA" id="ARBA00006429"/>
    </source>
</evidence>
<dbReference type="EMBL" id="JACHGR010000005">
    <property type="protein sequence ID" value="MBB6055808.1"/>
    <property type="molecule type" value="Genomic_DNA"/>
</dbReference>
<keyword evidence="6" id="KW-1185">Reference proteome</keyword>
<dbReference type="GO" id="GO:0004530">
    <property type="term" value="F:deoxyribonuclease I activity"/>
    <property type="evidence" value="ECO:0007669"/>
    <property type="project" value="UniProtKB-EC"/>
</dbReference>
<evidence type="ECO:0000256" key="4">
    <source>
        <dbReference type="SAM" id="SignalP"/>
    </source>
</evidence>
<dbReference type="AlphaFoldDB" id="A0A841G9T2"/>
<evidence type="ECO:0000256" key="2">
    <source>
        <dbReference type="ARBA" id="ARBA00022722"/>
    </source>
</evidence>
<sequence length="231" mass="26985">MVKNIFLASVFAACSLFIGSALADQTFVQAKKMAAELYKQHPVTFYCECPIIYRGKKLTPDLEACGYQVRKQESRANRIEWEHIVPAWEFGHQRQCWQKGGRKNCVDNDPVFAQMEGDMHNLVPSVGEVNGDRANYRYSEWNAKPDQYGKCEMVVDFKARRAQPPSHSRGAIARTYFYMQERYQLTIAEQQRKLFEVWNKKYPVTPWECQRDDAIAKLQGNHNRFVKEQCR</sequence>
<dbReference type="PANTHER" id="PTHR33607:SF2">
    <property type="entry name" value="ENDONUCLEASE-1"/>
    <property type="match status" value="1"/>
</dbReference>
<dbReference type="Pfam" id="PF04231">
    <property type="entry name" value="Endonuclease_1"/>
    <property type="match status" value="1"/>
</dbReference>
<protein>
    <submittedName>
        <fullName evidence="5">Deoxyribonuclease-1</fullName>
        <ecNumber evidence="5">3.1.21.1</ecNumber>
    </submittedName>
</protein>
<feature type="signal peptide" evidence="4">
    <location>
        <begin position="1"/>
        <end position="23"/>
    </location>
</feature>
<evidence type="ECO:0000256" key="3">
    <source>
        <dbReference type="ARBA" id="ARBA00022801"/>
    </source>
</evidence>
<keyword evidence="2" id="KW-0540">Nuclease</keyword>